<name>A0A0B5EX36_STRA4</name>
<keyword evidence="3" id="KW-1185">Reference proteome</keyword>
<gene>
    <name evidence="2" type="ORF">SLNWT_3414</name>
</gene>
<reference evidence="2 3" key="1">
    <citation type="submission" date="2015-01" db="EMBL/GenBank/DDBJ databases">
        <title>Enhanced salinomycin production by adjusting the supply of polyketide extender units in Streptomyce albus DSM 41398.</title>
        <authorList>
            <person name="Lu C."/>
        </authorList>
    </citation>
    <scope>NUCLEOTIDE SEQUENCE [LARGE SCALE GENOMIC DNA]</scope>
    <source>
        <strain evidence="3">ATCC 21838 / DSM 41398 / FERM P-419 / JCM 4703 / NBRC 107858</strain>
    </source>
</reference>
<feature type="region of interest" description="Disordered" evidence="1">
    <location>
        <begin position="1"/>
        <end position="46"/>
    </location>
</feature>
<protein>
    <submittedName>
        <fullName evidence="2">Uncharacterized protein</fullName>
    </submittedName>
</protein>
<evidence type="ECO:0000313" key="3">
    <source>
        <dbReference type="Proteomes" id="UP000031523"/>
    </source>
</evidence>
<dbReference type="AlphaFoldDB" id="A0A0B5EX36"/>
<proteinExistence type="predicted"/>
<organism evidence="2 3">
    <name type="scientific">Streptomyces albus (strain ATCC 21838 / DSM 41398 / FERM P-419 / JCM 4703 / NBRC 107858)</name>
    <dbReference type="NCBI Taxonomy" id="1081613"/>
    <lineage>
        <taxon>Bacteria</taxon>
        <taxon>Bacillati</taxon>
        <taxon>Actinomycetota</taxon>
        <taxon>Actinomycetes</taxon>
        <taxon>Kitasatosporales</taxon>
        <taxon>Streptomycetaceae</taxon>
        <taxon>Streptomyces</taxon>
    </lineage>
</organism>
<dbReference type="Proteomes" id="UP000031523">
    <property type="component" value="Chromosome"/>
</dbReference>
<dbReference type="KEGG" id="sals:SLNWT_3414"/>
<feature type="compositionally biased region" description="Basic residues" evidence="1">
    <location>
        <begin position="20"/>
        <end position="36"/>
    </location>
</feature>
<evidence type="ECO:0000256" key="1">
    <source>
        <dbReference type="SAM" id="MobiDB-lite"/>
    </source>
</evidence>
<evidence type="ECO:0000313" key="2">
    <source>
        <dbReference type="EMBL" id="AJE83790.1"/>
    </source>
</evidence>
<sequence>MALFSRFAADHSPSGTSLSRRLHRIHAVGRRLRPGSRSRPERTGGG</sequence>
<dbReference type="EMBL" id="CP010519">
    <property type="protein sequence ID" value="AJE83790.1"/>
    <property type="molecule type" value="Genomic_DNA"/>
</dbReference>
<accession>A0A0B5EX36</accession>